<dbReference type="STRING" id="1356854.N007_13675"/>
<dbReference type="RefSeq" id="WP_021297787.1">
    <property type="nucleotide sequence ID" value="NZ_AURB01000162.1"/>
</dbReference>
<organism evidence="1 2">
    <name type="scientific">Alicyclobacillus acidoterrestris (strain ATCC 49025 / DSM 3922 / CIP 106132 / NCIMB 13137 / GD3B)</name>
    <dbReference type="NCBI Taxonomy" id="1356854"/>
    <lineage>
        <taxon>Bacteria</taxon>
        <taxon>Bacillati</taxon>
        <taxon>Bacillota</taxon>
        <taxon>Bacilli</taxon>
        <taxon>Bacillales</taxon>
        <taxon>Alicyclobacillaceae</taxon>
        <taxon>Alicyclobacillus</taxon>
    </lineage>
</organism>
<keyword evidence="2" id="KW-1185">Reference proteome</keyword>
<protein>
    <submittedName>
        <fullName evidence="1">YxcD family protein</fullName>
    </submittedName>
</protein>
<evidence type="ECO:0000313" key="2">
    <source>
        <dbReference type="Proteomes" id="UP000829401"/>
    </source>
</evidence>
<dbReference type="InterPro" id="IPR020516">
    <property type="entry name" value="Uncharacterised_YxcD"/>
</dbReference>
<dbReference type="OrthoDB" id="2360753at2"/>
<sequence>MFGRNRRDFELSEPDIADACCDFIANRLGCMPQDVLVQLTFSDEDGFGAEITVRGIREKPMQQLDLIDAIQEYVADRDRFRGGDSGVTHVELQFAEHRGVYAIVQFL</sequence>
<name>T0BR23_ALIAG</name>
<dbReference type="KEGG" id="aaco:K1I37_17965"/>
<accession>T0BR23</accession>
<gene>
    <name evidence="1" type="ORF">K1I37_17965</name>
</gene>
<proteinExistence type="predicted"/>
<accession>A0A9E6ZMX5</accession>
<dbReference type="Pfam" id="PF10850">
    <property type="entry name" value="DUF2653"/>
    <property type="match status" value="1"/>
</dbReference>
<reference evidence="2" key="1">
    <citation type="journal article" date="2022" name="G3 (Bethesda)">
        <title>Unveiling the complete genome sequence of Alicyclobacillus acidoterrestris DSM 3922T, a taint-producing strain.</title>
        <authorList>
            <person name="Leonardo I.C."/>
            <person name="Barreto Crespo M.T."/>
            <person name="Gaspar F.B."/>
        </authorList>
    </citation>
    <scope>NUCLEOTIDE SEQUENCE [LARGE SCALE GENOMIC DNA]</scope>
    <source>
        <strain evidence="2">DSM 3922</strain>
    </source>
</reference>
<evidence type="ECO:0000313" key="1">
    <source>
        <dbReference type="EMBL" id="UNO48524.1"/>
    </source>
</evidence>
<dbReference type="EMBL" id="CP080467">
    <property type="protein sequence ID" value="UNO48524.1"/>
    <property type="molecule type" value="Genomic_DNA"/>
</dbReference>
<dbReference type="Proteomes" id="UP000829401">
    <property type="component" value="Chromosome"/>
</dbReference>
<dbReference type="AlphaFoldDB" id="T0BR23"/>